<dbReference type="GO" id="GO:0098662">
    <property type="term" value="P:inorganic cation transmembrane transport"/>
    <property type="evidence" value="ECO:0007669"/>
    <property type="project" value="UniProtKB-ARBA"/>
</dbReference>
<dbReference type="GO" id="GO:0051537">
    <property type="term" value="F:2 iron, 2 sulfur cluster binding"/>
    <property type="evidence" value="ECO:0007669"/>
    <property type="project" value="UniProtKB-KW"/>
</dbReference>
<accession>A0A7R6PFH6</accession>
<organism evidence="10 11">
    <name type="scientific">Thermotomaculum hydrothermale</name>
    <dbReference type="NCBI Taxonomy" id="981385"/>
    <lineage>
        <taxon>Bacteria</taxon>
        <taxon>Pseudomonadati</taxon>
        <taxon>Acidobacteriota</taxon>
        <taxon>Holophagae</taxon>
        <taxon>Thermotomaculales</taxon>
        <taxon>Thermotomaculaceae</taxon>
        <taxon>Thermotomaculum</taxon>
    </lineage>
</organism>
<reference evidence="10 11" key="1">
    <citation type="journal article" date="2012" name="Extremophiles">
        <title>Thermotomaculum hydrothermale gen. nov., sp. nov., a novel heterotrophic thermophile within the phylum Acidobacteria from a deep-sea hydrothermal vent chimney in the Southern Okinawa Trough.</title>
        <authorList>
            <person name="Izumi H."/>
            <person name="Nunoura T."/>
            <person name="Miyazaki M."/>
            <person name="Mino S."/>
            <person name="Toki T."/>
            <person name="Takai K."/>
            <person name="Sako Y."/>
            <person name="Sawabe T."/>
            <person name="Nakagawa S."/>
        </authorList>
    </citation>
    <scope>NUCLEOTIDE SEQUENCE [LARGE SCALE GENOMIC DNA]</scope>
    <source>
        <strain evidence="10 11">AC55</strain>
    </source>
</reference>
<dbReference type="Pfam" id="PF01257">
    <property type="entry name" value="2Fe-2S_thioredx"/>
    <property type="match status" value="1"/>
</dbReference>
<dbReference type="GO" id="GO:0022890">
    <property type="term" value="F:inorganic cation transmembrane transporter activity"/>
    <property type="evidence" value="ECO:0007669"/>
    <property type="project" value="UniProtKB-ARBA"/>
</dbReference>
<evidence type="ECO:0000256" key="5">
    <source>
        <dbReference type="ARBA" id="ARBA00023004"/>
    </source>
</evidence>
<comment type="cofactor">
    <cofactor evidence="9">
        <name>[2Fe-2S] cluster</name>
        <dbReference type="ChEBI" id="CHEBI:190135"/>
    </cofactor>
    <text evidence="9">Binds 1 [2Fe-2S] cluster.</text>
</comment>
<keyword evidence="5 9" id="KW-0408">Iron</keyword>
<dbReference type="EMBL" id="AP017470">
    <property type="protein sequence ID" value="BBB32779.1"/>
    <property type="molecule type" value="Genomic_DNA"/>
</dbReference>
<dbReference type="GO" id="GO:1902494">
    <property type="term" value="C:catalytic complex"/>
    <property type="evidence" value="ECO:0007669"/>
    <property type="project" value="UniProtKB-ARBA"/>
</dbReference>
<dbReference type="Proteomes" id="UP000595564">
    <property type="component" value="Chromosome"/>
</dbReference>
<dbReference type="NCBIfam" id="TIGR01958">
    <property type="entry name" value="nuoE_fam"/>
    <property type="match status" value="1"/>
</dbReference>
<name>A0A7R6PFH6_9BACT</name>
<dbReference type="Gene3D" id="1.10.10.1590">
    <property type="entry name" value="NADH-quinone oxidoreductase subunit E"/>
    <property type="match status" value="1"/>
</dbReference>
<evidence type="ECO:0000256" key="2">
    <source>
        <dbReference type="ARBA" id="ARBA00022714"/>
    </source>
</evidence>
<dbReference type="GO" id="GO:0046872">
    <property type="term" value="F:metal ion binding"/>
    <property type="evidence" value="ECO:0007669"/>
    <property type="project" value="UniProtKB-KW"/>
</dbReference>
<dbReference type="FunFam" id="1.10.10.1590:FF:000001">
    <property type="entry name" value="NADH-quinone oxidoreductase subunit E"/>
    <property type="match status" value="1"/>
</dbReference>
<keyword evidence="11" id="KW-1185">Reference proteome</keyword>
<dbReference type="InterPro" id="IPR041921">
    <property type="entry name" value="NuoE_N"/>
</dbReference>
<dbReference type="NCBIfam" id="NF005722">
    <property type="entry name" value="PRK07539.1-2"/>
    <property type="match status" value="1"/>
</dbReference>
<protein>
    <submittedName>
        <fullName evidence="10">NADH-quinone oxidoreductase subunit E</fullName>
        <ecNumber evidence="10">1.6.5.3</ecNumber>
    </submittedName>
</protein>
<comment type="similarity">
    <text evidence="1">Belongs to the complex I 24 kDa subunit family.</text>
</comment>
<evidence type="ECO:0000256" key="1">
    <source>
        <dbReference type="ARBA" id="ARBA00010643"/>
    </source>
</evidence>
<dbReference type="GO" id="GO:0031090">
    <property type="term" value="C:organelle membrane"/>
    <property type="evidence" value="ECO:0007669"/>
    <property type="project" value="UniProtKB-ARBA"/>
</dbReference>
<keyword evidence="4" id="KW-1278">Translocase</keyword>
<keyword evidence="2 9" id="KW-0001">2Fe-2S</keyword>
<dbReference type="GO" id="GO:0098796">
    <property type="term" value="C:membrane protein complex"/>
    <property type="evidence" value="ECO:0007669"/>
    <property type="project" value="UniProtKB-ARBA"/>
</dbReference>
<dbReference type="GO" id="GO:0031967">
    <property type="term" value="C:organelle envelope"/>
    <property type="evidence" value="ECO:0007669"/>
    <property type="project" value="UniProtKB-ARBA"/>
</dbReference>
<keyword evidence="3 9" id="KW-0479">Metal-binding</keyword>
<evidence type="ECO:0000313" key="11">
    <source>
        <dbReference type="Proteomes" id="UP000595564"/>
    </source>
</evidence>
<evidence type="ECO:0000256" key="8">
    <source>
        <dbReference type="ARBA" id="ARBA00034078"/>
    </source>
</evidence>
<evidence type="ECO:0000256" key="9">
    <source>
        <dbReference type="PIRSR" id="PIRSR000216-1"/>
    </source>
</evidence>
<feature type="binding site" evidence="9">
    <location>
        <position position="88"/>
    </location>
    <ligand>
        <name>[2Fe-2S] cluster</name>
        <dbReference type="ChEBI" id="CHEBI:190135"/>
    </ligand>
</feature>
<evidence type="ECO:0000256" key="6">
    <source>
        <dbReference type="ARBA" id="ARBA00023014"/>
    </source>
</evidence>
<comment type="cofactor">
    <cofactor evidence="8">
        <name>[2Fe-2S] cluster</name>
        <dbReference type="ChEBI" id="CHEBI:190135"/>
    </cofactor>
</comment>
<dbReference type="CDD" id="cd03064">
    <property type="entry name" value="TRX_Fd_NuoE"/>
    <property type="match status" value="1"/>
</dbReference>
<feature type="binding site" evidence="9">
    <location>
        <position position="83"/>
    </location>
    <ligand>
        <name>[2Fe-2S] cluster</name>
        <dbReference type="ChEBI" id="CHEBI:190135"/>
    </ligand>
</feature>
<dbReference type="Gene3D" id="3.40.30.10">
    <property type="entry name" value="Glutaredoxin"/>
    <property type="match status" value="1"/>
</dbReference>
<proteinExistence type="inferred from homology"/>
<dbReference type="RefSeq" id="WP_201327083.1">
    <property type="nucleotide sequence ID" value="NZ_AP017470.1"/>
</dbReference>
<keyword evidence="10" id="KW-0560">Oxidoreductase</keyword>
<keyword evidence="6 9" id="KW-0411">Iron-sulfur</keyword>
<dbReference type="PANTHER" id="PTHR10371:SF3">
    <property type="entry name" value="NADH DEHYDROGENASE [UBIQUINONE] FLAVOPROTEIN 2, MITOCHONDRIAL"/>
    <property type="match status" value="1"/>
</dbReference>
<dbReference type="InterPro" id="IPR002023">
    <property type="entry name" value="NuoE-like"/>
</dbReference>
<sequence length="163" mass="18407">MALRFDENDVKKLEEIRAKYPNNQACTLPFLHYAQDKFGYVSMDVIKLVAQTLNLPVAHVLSVATFYTMYNKKPVGKYHLQVCTNISCSLLGARRLVDKLQELLGIKPGETTEDGMFTLTEVECLGSCGTAPVIQVNDKYFENLDEKKVEELIESLRKGELDV</sequence>
<evidence type="ECO:0000313" key="10">
    <source>
        <dbReference type="EMBL" id="BBB32779.1"/>
    </source>
</evidence>
<feature type="binding site" evidence="9">
    <location>
        <position position="124"/>
    </location>
    <ligand>
        <name>[2Fe-2S] cluster</name>
        <dbReference type="ChEBI" id="CHEBI:190135"/>
    </ligand>
</feature>
<gene>
    <name evidence="10" type="primary">nuoE</name>
    <name evidence="10" type="ORF">TTHT_1261</name>
</gene>
<dbReference type="PANTHER" id="PTHR10371">
    <property type="entry name" value="NADH DEHYDROGENASE UBIQUINONE FLAVOPROTEIN 2, MITOCHONDRIAL"/>
    <property type="match status" value="1"/>
</dbReference>
<dbReference type="InterPro" id="IPR042128">
    <property type="entry name" value="NuoE_dom"/>
</dbReference>
<dbReference type="InterPro" id="IPR036249">
    <property type="entry name" value="Thioredoxin-like_sf"/>
</dbReference>
<evidence type="ECO:0000256" key="4">
    <source>
        <dbReference type="ARBA" id="ARBA00022967"/>
    </source>
</evidence>
<dbReference type="SUPFAM" id="SSF52833">
    <property type="entry name" value="Thioredoxin-like"/>
    <property type="match status" value="1"/>
</dbReference>
<dbReference type="KEGG" id="thyd:TTHT_1261"/>
<feature type="binding site" evidence="9">
    <location>
        <position position="128"/>
    </location>
    <ligand>
        <name>[2Fe-2S] cluster</name>
        <dbReference type="ChEBI" id="CHEBI:190135"/>
    </ligand>
</feature>
<dbReference type="GO" id="GO:0022804">
    <property type="term" value="F:active transmembrane transporter activity"/>
    <property type="evidence" value="ECO:0007669"/>
    <property type="project" value="UniProtKB-ARBA"/>
</dbReference>
<dbReference type="PROSITE" id="PS01099">
    <property type="entry name" value="COMPLEX1_24K"/>
    <property type="match status" value="1"/>
</dbReference>
<dbReference type="EC" id="1.6.5.3" evidence="10"/>
<dbReference type="PIRSF" id="PIRSF000216">
    <property type="entry name" value="NADH_DH_24kDa"/>
    <property type="match status" value="1"/>
</dbReference>
<evidence type="ECO:0000256" key="3">
    <source>
        <dbReference type="ARBA" id="ARBA00022723"/>
    </source>
</evidence>
<dbReference type="FunFam" id="3.40.30.10:FF:000022">
    <property type="entry name" value="NADH dehydrogenase flavoprotein 2, mitochondrial"/>
    <property type="match status" value="1"/>
</dbReference>
<dbReference type="GO" id="GO:0003954">
    <property type="term" value="F:NADH dehydrogenase activity"/>
    <property type="evidence" value="ECO:0007669"/>
    <property type="project" value="TreeGrafter"/>
</dbReference>
<dbReference type="AlphaFoldDB" id="A0A7R6PFH6"/>
<evidence type="ECO:0000256" key="7">
    <source>
        <dbReference type="ARBA" id="ARBA00023027"/>
    </source>
</evidence>
<dbReference type="GO" id="GO:0008324">
    <property type="term" value="F:monoatomic cation transmembrane transporter activity"/>
    <property type="evidence" value="ECO:0007669"/>
    <property type="project" value="UniProtKB-ARBA"/>
</dbReference>
<keyword evidence="7" id="KW-0520">NAD</keyword>